<evidence type="ECO:0000256" key="2">
    <source>
        <dbReference type="ARBA" id="ARBA00023125"/>
    </source>
</evidence>
<name>A0A3N4M9E5_9BACT</name>
<dbReference type="CDD" id="cd00093">
    <property type="entry name" value="HTH_XRE"/>
    <property type="match status" value="1"/>
</dbReference>
<keyword evidence="2" id="KW-0238">DNA-binding</keyword>
<dbReference type="SMART" id="SM00530">
    <property type="entry name" value="HTH_XRE"/>
    <property type="match status" value="1"/>
</dbReference>
<dbReference type="PANTHER" id="PTHR46797">
    <property type="entry name" value="HTH-TYPE TRANSCRIPTIONAL REGULATOR"/>
    <property type="match status" value="1"/>
</dbReference>
<evidence type="ECO:0000313" key="5">
    <source>
        <dbReference type="EMBL" id="RPD40141.1"/>
    </source>
</evidence>
<dbReference type="InterPro" id="IPR050807">
    <property type="entry name" value="TransReg_Diox_bact_type"/>
</dbReference>
<evidence type="ECO:0000259" key="4">
    <source>
        <dbReference type="PROSITE" id="PS50943"/>
    </source>
</evidence>
<dbReference type="AlphaFoldDB" id="A0A3N4M9E5"/>
<gene>
    <name evidence="5" type="ORF">EG028_15915</name>
</gene>
<dbReference type="Pfam" id="PF01381">
    <property type="entry name" value="HTH_3"/>
    <property type="match status" value="1"/>
</dbReference>
<dbReference type="OrthoDB" id="673334at2"/>
<dbReference type="InterPro" id="IPR001387">
    <property type="entry name" value="Cro/C1-type_HTH"/>
</dbReference>
<dbReference type="PANTHER" id="PTHR46797:SF23">
    <property type="entry name" value="HTH-TYPE TRANSCRIPTIONAL REGULATOR SUTR"/>
    <property type="match status" value="1"/>
</dbReference>
<comment type="caution">
    <text evidence="5">The sequence shown here is derived from an EMBL/GenBank/DDBJ whole genome shotgun (WGS) entry which is preliminary data.</text>
</comment>
<evidence type="ECO:0000313" key="6">
    <source>
        <dbReference type="Proteomes" id="UP000279089"/>
    </source>
</evidence>
<keyword evidence="1" id="KW-0805">Transcription regulation</keyword>
<dbReference type="SUPFAM" id="SSF47413">
    <property type="entry name" value="lambda repressor-like DNA-binding domains"/>
    <property type="match status" value="1"/>
</dbReference>
<dbReference type="GO" id="GO:0003700">
    <property type="term" value="F:DNA-binding transcription factor activity"/>
    <property type="evidence" value="ECO:0007669"/>
    <property type="project" value="TreeGrafter"/>
</dbReference>
<keyword evidence="3" id="KW-0804">Transcription</keyword>
<dbReference type="GO" id="GO:0005829">
    <property type="term" value="C:cytosol"/>
    <property type="evidence" value="ECO:0007669"/>
    <property type="project" value="TreeGrafter"/>
</dbReference>
<feature type="domain" description="HTH cro/C1-type" evidence="4">
    <location>
        <begin position="10"/>
        <end position="65"/>
    </location>
</feature>
<sequence length="142" mass="16837">MNETNVGLRIRRLRESRNLTQEYVAARLKIGATAYGNIERGDVKRLTLARWMDIAEVLEVHYSEIFGEWDAPYSRPQQPPTQDLAVLAEYFRKDKILLYELLKNYKEIFSKLEQMLQGSNKAMQQMMQMQLDLQQQLLELRR</sequence>
<proteinExistence type="predicted"/>
<keyword evidence="6" id="KW-1185">Reference proteome</keyword>
<dbReference type="EMBL" id="RMBX01000008">
    <property type="protein sequence ID" value="RPD40141.1"/>
    <property type="molecule type" value="Genomic_DNA"/>
</dbReference>
<accession>A0A3N4M9E5</accession>
<dbReference type="GO" id="GO:0003677">
    <property type="term" value="F:DNA binding"/>
    <property type="evidence" value="ECO:0007669"/>
    <property type="project" value="UniProtKB-KW"/>
</dbReference>
<organism evidence="5 6">
    <name type="scientific">Chitinophaga barathri</name>
    <dbReference type="NCBI Taxonomy" id="1647451"/>
    <lineage>
        <taxon>Bacteria</taxon>
        <taxon>Pseudomonadati</taxon>
        <taxon>Bacteroidota</taxon>
        <taxon>Chitinophagia</taxon>
        <taxon>Chitinophagales</taxon>
        <taxon>Chitinophagaceae</taxon>
        <taxon>Chitinophaga</taxon>
    </lineage>
</organism>
<dbReference type="InterPro" id="IPR010982">
    <property type="entry name" value="Lambda_DNA-bd_dom_sf"/>
</dbReference>
<protein>
    <submittedName>
        <fullName evidence="5">XRE family transcriptional regulator</fullName>
    </submittedName>
</protein>
<dbReference type="RefSeq" id="WP_120517512.1">
    <property type="nucleotide sequence ID" value="NZ_QXZY01000009.1"/>
</dbReference>
<reference evidence="6" key="1">
    <citation type="submission" date="2018-11" db="EMBL/GenBank/DDBJ databases">
        <title>Chitinophaga lutea sp.nov., isolate from arsenic contaminated soil.</title>
        <authorList>
            <person name="Zong Y."/>
        </authorList>
    </citation>
    <scope>NUCLEOTIDE SEQUENCE [LARGE SCALE GENOMIC DNA]</scope>
    <source>
        <strain evidence="6">YLT18</strain>
    </source>
</reference>
<evidence type="ECO:0000256" key="3">
    <source>
        <dbReference type="ARBA" id="ARBA00023163"/>
    </source>
</evidence>
<dbReference type="Gene3D" id="1.10.260.40">
    <property type="entry name" value="lambda repressor-like DNA-binding domains"/>
    <property type="match status" value="1"/>
</dbReference>
<evidence type="ECO:0000256" key="1">
    <source>
        <dbReference type="ARBA" id="ARBA00023015"/>
    </source>
</evidence>
<dbReference type="PROSITE" id="PS50943">
    <property type="entry name" value="HTH_CROC1"/>
    <property type="match status" value="1"/>
</dbReference>
<dbReference type="Proteomes" id="UP000279089">
    <property type="component" value="Unassembled WGS sequence"/>
</dbReference>